<dbReference type="EMBL" id="GBXM01033085">
    <property type="protein sequence ID" value="JAH75492.1"/>
    <property type="molecule type" value="Transcribed_RNA"/>
</dbReference>
<organism evidence="1">
    <name type="scientific">Anguilla anguilla</name>
    <name type="common">European freshwater eel</name>
    <name type="synonym">Muraena anguilla</name>
    <dbReference type="NCBI Taxonomy" id="7936"/>
    <lineage>
        <taxon>Eukaryota</taxon>
        <taxon>Metazoa</taxon>
        <taxon>Chordata</taxon>
        <taxon>Craniata</taxon>
        <taxon>Vertebrata</taxon>
        <taxon>Euteleostomi</taxon>
        <taxon>Actinopterygii</taxon>
        <taxon>Neopterygii</taxon>
        <taxon>Teleostei</taxon>
        <taxon>Anguilliformes</taxon>
        <taxon>Anguillidae</taxon>
        <taxon>Anguilla</taxon>
    </lineage>
</organism>
<evidence type="ECO:0000313" key="1">
    <source>
        <dbReference type="EMBL" id="JAH75492.1"/>
    </source>
</evidence>
<proteinExistence type="predicted"/>
<accession>A0A0E9VBR4</accession>
<sequence length="11" mass="1178">MCISRTKAGDP</sequence>
<name>A0A0E9VBR4_ANGAN</name>
<reference evidence="1" key="1">
    <citation type="submission" date="2014-11" db="EMBL/GenBank/DDBJ databases">
        <authorList>
            <person name="Amaro Gonzalez C."/>
        </authorList>
    </citation>
    <scope>NUCLEOTIDE SEQUENCE</scope>
</reference>
<reference evidence="1" key="2">
    <citation type="journal article" date="2015" name="Fish Shellfish Immunol.">
        <title>Early steps in the European eel (Anguilla anguilla)-Vibrio vulnificus interaction in the gills: Role of the RtxA13 toxin.</title>
        <authorList>
            <person name="Callol A."/>
            <person name="Pajuelo D."/>
            <person name="Ebbesson L."/>
            <person name="Teles M."/>
            <person name="MacKenzie S."/>
            <person name="Amaro C."/>
        </authorList>
    </citation>
    <scope>NUCLEOTIDE SEQUENCE</scope>
</reference>
<protein>
    <submittedName>
        <fullName evidence="1">Uncharacterized protein</fullName>
    </submittedName>
</protein>